<keyword evidence="1" id="KW-0235">DNA replication</keyword>
<dbReference type="InterPro" id="IPR036869">
    <property type="entry name" value="J_dom_sf"/>
</dbReference>
<name>A9KJC5_LACP7</name>
<dbReference type="Proteomes" id="UP000000370">
    <property type="component" value="Chromosome"/>
</dbReference>
<proteinExistence type="predicted"/>
<evidence type="ECO:0000259" key="2">
    <source>
        <dbReference type="PROSITE" id="PS50076"/>
    </source>
</evidence>
<feature type="domain" description="J" evidence="2">
    <location>
        <begin position="114"/>
        <end position="164"/>
    </location>
</feature>
<keyword evidence="4" id="KW-1185">Reference proteome</keyword>
<dbReference type="HOGENOM" id="CLU_1674870_0_0_9"/>
<dbReference type="Pfam" id="PF00226">
    <property type="entry name" value="DnaJ"/>
    <property type="match status" value="1"/>
</dbReference>
<protein>
    <submittedName>
        <fullName evidence="3">Heat shock protein DnaJ domain protein</fullName>
    </submittedName>
</protein>
<dbReference type="AlphaFoldDB" id="A9KJC5"/>
<sequence length="164" mass="19607">MRGGGKVPQDNSKYDEIKRKLRELKKLEMKIRSINFDLQKNSKKSLREFENAELVWNKFFDLKSGTSKDLKYSIMELSEMTKDEFKDVISEYFYYVYYFYKESELSDYSKIDIELLTQLGLSIYADNAEIKRKFRELAKTFHPDNGGDSAKFIEIMEKYKNFKN</sequence>
<dbReference type="STRING" id="357809.Cphy_2171"/>
<dbReference type="RefSeq" id="WP_012200191.1">
    <property type="nucleotide sequence ID" value="NC_010001.1"/>
</dbReference>
<evidence type="ECO:0000256" key="1">
    <source>
        <dbReference type="ARBA" id="ARBA00022705"/>
    </source>
</evidence>
<dbReference type="GO" id="GO:0006260">
    <property type="term" value="P:DNA replication"/>
    <property type="evidence" value="ECO:0007669"/>
    <property type="project" value="UniProtKB-KW"/>
</dbReference>
<reference evidence="4" key="1">
    <citation type="submission" date="2007-11" db="EMBL/GenBank/DDBJ databases">
        <title>Complete genome sequence of Clostridium phytofermentans ISDg.</title>
        <authorList>
            <person name="Leschine S.B."/>
            <person name="Warnick T.A."/>
            <person name="Blanchard J.L."/>
            <person name="Schnell D.J."/>
            <person name="Petit E.L."/>
            <person name="LaTouf W.G."/>
            <person name="Copeland A."/>
            <person name="Lucas S."/>
            <person name="Lapidus A."/>
            <person name="Barry K."/>
            <person name="Glavina del Rio T."/>
            <person name="Dalin E."/>
            <person name="Tice H."/>
            <person name="Pitluck S."/>
            <person name="Kiss H."/>
            <person name="Brettin T."/>
            <person name="Bruce D."/>
            <person name="Detter J.C."/>
            <person name="Han C."/>
            <person name="Kuske C."/>
            <person name="Schmutz J."/>
            <person name="Larimer F."/>
            <person name="Land M."/>
            <person name="Hauser L."/>
            <person name="Kyrpides N."/>
            <person name="Kim E.A."/>
            <person name="Richardson P."/>
        </authorList>
    </citation>
    <scope>NUCLEOTIDE SEQUENCE [LARGE SCALE GENOMIC DNA]</scope>
    <source>
        <strain evidence="4">ATCC 700394 / DSM 18823 / ISDg</strain>
    </source>
</reference>
<dbReference type="SUPFAM" id="SSF46565">
    <property type="entry name" value="Chaperone J-domain"/>
    <property type="match status" value="1"/>
</dbReference>
<dbReference type="EMBL" id="CP000885">
    <property type="protein sequence ID" value="ABX42537.1"/>
    <property type="molecule type" value="Genomic_DNA"/>
</dbReference>
<dbReference type="CDD" id="cd06257">
    <property type="entry name" value="DnaJ"/>
    <property type="match status" value="1"/>
</dbReference>
<evidence type="ECO:0000313" key="3">
    <source>
        <dbReference type="EMBL" id="ABX42537.1"/>
    </source>
</evidence>
<dbReference type="Gene3D" id="1.10.287.110">
    <property type="entry name" value="DnaJ domain"/>
    <property type="match status" value="1"/>
</dbReference>
<dbReference type="OrthoDB" id="9779889at2"/>
<evidence type="ECO:0000313" key="4">
    <source>
        <dbReference type="Proteomes" id="UP000000370"/>
    </source>
</evidence>
<organism evidence="3 4">
    <name type="scientific">Lachnoclostridium phytofermentans (strain ATCC 700394 / DSM 18823 / ISDg)</name>
    <name type="common">Clostridium phytofermentans</name>
    <dbReference type="NCBI Taxonomy" id="357809"/>
    <lineage>
        <taxon>Bacteria</taxon>
        <taxon>Bacillati</taxon>
        <taxon>Bacillota</taxon>
        <taxon>Clostridia</taxon>
        <taxon>Lachnospirales</taxon>
        <taxon>Lachnospiraceae</taxon>
    </lineage>
</organism>
<dbReference type="KEGG" id="cpy:Cphy_2171"/>
<accession>A9KJC5</accession>
<dbReference type="InterPro" id="IPR001623">
    <property type="entry name" value="DnaJ_domain"/>
</dbReference>
<gene>
    <name evidence="3" type="ordered locus">Cphy_2171</name>
</gene>
<keyword evidence="3" id="KW-0346">Stress response</keyword>
<dbReference type="PROSITE" id="PS50076">
    <property type="entry name" value="DNAJ_2"/>
    <property type="match status" value="1"/>
</dbReference>
<dbReference type="eggNOG" id="ENOG50327MT">
    <property type="taxonomic scope" value="Bacteria"/>
</dbReference>